<feature type="transmembrane region" description="Helical" evidence="12">
    <location>
        <begin position="391"/>
        <end position="412"/>
    </location>
</feature>
<evidence type="ECO:0000256" key="1">
    <source>
        <dbReference type="ARBA" id="ARBA00012513"/>
    </source>
</evidence>
<dbReference type="InterPro" id="IPR017441">
    <property type="entry name" value="Protein_kinase_ATP_BS"/>
</dbReference>
<gene>
    <name evidence="15" type="ORF">P0Y55_11015</name>
</gene>
<dbReference type="Gene3D" id="3.30.200.20">
    <property type="entry name" value="Phosphorylase Kinase, domain 1"/>
    <property type="match status" value="1"/>
</dbReference>
<dbReference type="Pfam" id="PF13517">
    <property type="entry name" value="FG-GAP_3"/>
    <property type="match status" value="1"/>
</dbReference>
<protein>
    <recommendedName>
        <fullName evidence="1">non-specific serine/threonine protein kinase</fullName>
        <ecNumber evidence="1">2.7.11.1</ecNumber>
    </recommendedName>
</protein>
<dbReference type="PROSITE" id="PS50011">
    <property type="entry name" value="PROTEIN_KINASE_DOM"/>
    <property type="match status" value="1"/>
</dbReference>
<evidence type="ECO:0000259" key="14">
    <source>
        <dbReference type="PROSITE" id="PS51178"/>
    </source>
</evidence>
<evidence type="ECO:0000256" key="5">
    <source>
        <dbReference type="ARBA" id="ARBA00022741"/>
    </source>
</evidence>
<evidence type="ECO:0000256" key="6">
    <source>
        <dbReference type="ARBA" id="ARBA00022777"/>
    </source>
</evidence>
<feature type="region of interest" description="Disordered" evidence="11">
    <location>
        <begin position="354"/>
        <end position="375"/>
    </location>
</feature>
<evidence type="ECO:0000313" key="15">
    <source>
        <dbReference type="EMBL" id="WEK53125.1"/>
    </source>
</evidence>
<dbReference type="AlphaFoldDB" id="A0AA95JEY9"/>
<proteinExistence type="predicted"/>
<dbReference type="CDD" id="cd06577">
    <property type="entry name" value="PASTA_pknB"/>
    <property type="match status" value="1"/>
</dbReference>
<evidence type="ECO:0000256" key="7">
    <source>
        <dbReference type="ARBA" id="ARBA00022840"/>
    </source>
</evidence>
<dbReference type="EMBL" id="CP119317">
    <property type="protein sequence ID" value="WEK53125.1"/>
    <property type="molecule type" value="Genomic_DNA"/>
</dbReference>
<dbReference type="SUPFAM" id="SSF69318">
    <property type="entry name" value="Integrin alpha N-terminal domain"/>
    <property type="match status" value="1"/>
</dbReference>
<feature type="compositionally biased region" description="Polar residues" evidence="11">
    <location>
        <begin position="499"/>
        <end position="517"/>
    </location>
</feature>
<dbReference type="Gene3D" id="1.10.510.10">
    <property type="entry name" value="Transferase(Phosphotransferase) domain 1"/>
    <property type="match status" value="1"/>
</dbReference>
<dbReference type="Pfam" id="PF00069">
    <property type="entry name" value="Pkinase"/>
    <property type="match status" value="1"/>
</dbReference>
<evidence type="ECO:0000256" key="3">
    <source>
        <dbReference type="ARBA" id="ARBA00022679"/>
    </source>
</evidence>
<evidence type="ECO:0000256" key="2">
    <source>
        <dbReference type="ARBA" id="ARBA00022527"/>
    </source>
</evidence>
<keyword evidence="7 10" id="KW-0067">ATP-binding</keyword>
<keyword evidence="12" id="KW-1133">Transmembrane helix</keyword>
<dbReference type="InterPro" id="IPR000719">
    <property type="entry name" value="Prot_kinase_dom"/>
</dbReference>
<dbReference type="EC" id="2.7.11.1" evidence="1"/>
<evidence type="ECO:0000256" key="12">
    <source>
        <dbReference type="SAM" id="Phobius"/>
    </source>
</evidence>
<dbReference type="GO" id="GO:0005524">
    <property type="term" value="F:ATP binding"/>
    <property type="evidence" value="ECO:0007669"/>
    <property type="project" value="UniProtKB-UniRule"/>
</dbReference>
<dbReference type="PROSITE" id="PS00107">
    <property type="entry name" value="PROTEIN_KINASE_ATP"/>
    <property type="match status" value="1"/>
</dbReference>
<keyword evidence="3" id="KW-0808">Transferase</keyword>
<feature type="compositionally biased region" description="Low complexity" evidence="11">
    <location>
        <begin position="354"/>
        <end position="365"/>
    </location>
</feature>
<comment type="catalytic activity">
    <reaction evidence="9">
        <text>L-seryl-[protein] + ATP = O-phospho-L-seryl-[protein] + ADP + H(+)</text>
        <dbReference type="Rhea" id="RHEA:17989"/>
        <dbReference type="Rhea" id="RHEA-COMP:9863"/>
        <dbReference type="Rhea" id="RHEA-COMP:11604"/>
        <dbReference type="ChEBI" id="CHEBI:15378"/>
        <dbReference type="ChEBI" id="CHEBI:29999"/>
        <dbReference type="ChEBI" id="CHEBI:30616"/>
        <dbReference type="ChEBI" id="CHEBI:83421"/>
        <dbReference type="ChEBI" id="CHEBI:456216"/>
        <dbReference type="EC" id="2.7.11.1"/>
    </reaction>
</comment>
<dbReference type="PANTHER" id="PTHR43289">
    <property type="entry name" value="MITOGEN-ACTIVATED PROTEIN KINASE KINASE KINASE 20-RELATED"/>
    <property type="match status" value="1"/>
</dbReference>
<evidence type="ECO:0000256" key="8">
    <source>
        <dbReference type="ARBA" id="ARBA00047899"/>
    </source>
</evidence>
<keyword evidence="16" id="KW-1185">Reference proteome</keyword>
<dbReference type="PANTHER" id="PTHR43289:SF34">
    <property type="entry name" value="SERINE_THREONINE-PROTEIN KINASE YBDM-RELATED"/>
    <property type="match status" value="1"/>
</dbReference>
<dbReference type="SUPFAM" id="SSF56112">
    <property type="entry name" value="Protein kinase-like (PK-like)"/>
    <property type="match status" value="1"/>
</dbReference>
<accession>A0AA95JEY9</accession>
<dbReference type="CDD" id="cd14014">
    <property type="entry name" value="STKc_PknB_like"/>
    <property type="match status" value="1"/>
</dbReference>
<organism evidence="15 16">
    <name type="scientific">Candidatus Cohnella colombiensis</name>
    <dbReference type="NCBI Taxonomy" id="3121368"/>
    <lineage>
        <taxon>Bacteria</taxon>
        <taxon>Bacillati</taxon>
        <taxon>Bacillota</taxon>
        <taxon>Bacilli</taxon>
        <taxon>Bacillales</taxon>
        <taxon>Paenibacillaceae</taxon>
        <taxon>Cohnella</taxon>
    </lineage>
</organism>
<keyword evidence="2" id="KW-0723">Serine/threonine-protein kinase</keyword>
<evidence type="ECO:0000256" key="9">
    <source>
        <dbReference type="ARBA" id="ARBA00048679"/>
    </source>
</evidence>
<name>A0AA95JEY9_9BACL</name>
<dbReference type="Proteomes" id="UP001178662">
    <property type="component" value="Chromosome"/>
</dbReference>
<dbReference type="PROSITE" id="PS00109">
    <property type="entry name" value="PROTEIN_KINASE_TYR"/>
    <property type="match status" value="1"/>
</dbReference>
<keyword evidence="12" id="KW-0812">Transmembrane</keyword>
<dbReference type="GO" id="GO:0004674">
    <property type="term" value="F:protein serine/threonine kinase activity"/>
    <property type="evidence" value="ECO:0007669"/>
    <property type="project" value="UniProtKB-KW"/>
</dbReference>
<feature type="region of interest" description="Disordered" evidence="11">
    <location>
        <begin position="489"/>
        <end position="517"/>
    </location>
</feature>
<evidence type="ECO:0000256" key="11">
    <source>
        <dbReference type="SAM" id="MobiDB-lite"/>
    </source>
</evidence>
<feature type="domain" description="PASTA" evidence="14">
    <location>
        <begin position="415"/>
        <end position="481"/>
    </location>
</feature>
<dbReference type="PROSITE" id="PS51178">
    <property type="entry name" value="PASTA"/>
    <property type="match status" value="1"/>
</dbReference>
<dbReference type="Pfam" id="PF03793">
    <property type="entry name" value="PASTA"/>
    <property type="match status" value="1"/>
</dbReference>
<keyword evidence="5 10" id="KW-0547">Nucleotide-binding</keyword>
<keyword evidence="6 15" id="KW-0418">Kinase</keyword>
<keyword evidence="4" id="KW-0732">Signal</keyword>
<dbReference type="InterPro" id="IPR028994">
    <property type="entry name" value="Integrin_alpha_N"/>
</dbReference>
<evidence type="ECO:0000256" key="4">
    <source>
        <dbReference type="ARBA" id="ARBA00022729"/>
    </source>
</evidence>
<evidence type="ECO:0000313" key="16">
    <source>
        <dbReference type="Proteomes" id="UP001178662"/>
    </source>
</evidence>
<evidence type="ECO:0000256" key="10">
    <source>
        <dbReference type="PROSITE-ProRule" id="PRU10141"/>
    </source>
</evidence>
<keyword evidence="12" id="KW-0472">Membrane</keyword>
<dbReference type="InterPro" id="IPR005543">
    <property type="entry name" value="PASTA_dom"/>
</dbReference>
<comment type="catalytic activity">
    <reaction evidence="8">
        <text>L-threonyl-[protein] + ATP = O-phospho-L-threonyl-[protein] + ADP + H(+)</text>
        <dbReference type="Rhea" id="RHEA:46608"/>
        <dbReference type="Rhea" id="RHEA-COMP:11060"/>
        <dbReference type="Rhea" id="RHEA-COMP:11605"/>
        <dbReference type="ChEBI" id="CHEBI:15378"/>
        <dbReference type="ChEBI" id="CHEBI:30013"/>
        <dbReference type="ChEBI" id="CHEBI:30616"/>
        <dbReference type="ChEBI" id="CHEBI:61977"/>
        <dbReference type="ChEBI" id="CHEBI:456216"/>
        <dbReference type="EC" id="2.7.11.1"/>
    </reaction>
</comment>
<dbReference type="InterPro" id="IPR011009">
    <property type="entry name" value="Kinase-like_dom_sf"/>
</dbReference>
<reference evidence="15" key="1">
    <citation type="submission" date="2023-03" db="EMBL/GenBank/DDBJ databases">
        <title>Andean soil-derived lignocellulolytic bacterial consortium as a source of novel taxa and putative plastic-active enzymes.</title>
        <authorList>
            <person name="Diaz-Garcia L."/>
            <person name="Chuvochina M."/>
            <person name="Feuerriegel G."/>
            <person name="Bunk B."/>
            <person name="Sproer C."/>
            <person name="Streit W.R."/>
            <person name="Rodriguez L.M."/>
            <person name="Overmann J."/>
            <person name="Jimenez D.J."/>
        </authorList>
    </citation>
    <scope>NUCLEOTIDE SEQUENCE</scope>
    <source>
        <strain evidence="15">MAG 2441</strain>
    </source>
</reference>
<dbReference type="InterPro" id="IPR008266">
    <property type="entry name" value="Tyr_kinase_AS"/>
</dbReference>
<sequence length="833" mass="92568">MDLKQLCMGCMTLVGEVEVCPNCGFVEGTPPEAPQHLAPRTLLNGRYLLGRVLGQGGFGITYLAWDINLDTKLAVKEYLPRDFASRSLEQTAVSVYSGENQTHFEYGLEKFLEEAKILAQFNNSPGIVSVRDFFRENNTAYLVMYYLDGITFKQYLEQMGGKIPYETAISIMNPVLDSLAEVHNLQLLHRDISPDNIYITTNRQVKLLDFGAARHSVNEQNRSLSIILKPGFAPEEQYRTKGRQGPWTDVYAAAATIYRAITGIVPVEALERMQEDTLVPPSQLGVNITADAEAALMQALSVRAPQRFQSIKSFQTALLGGAPVLSKAEPEQMTTVVSPQSHASDAPTMYMPSQVQAQMSQSPAQSYPPPAQAQPVVQAPAQSTVKSKKPLWVGLVAAVVVVALGIGAFLFFSPSDDSKVMKEYKGLDISEARKLLKDSGIRYEVEEEYDDDIDSGKVIRQKPSSGTELKSSDVVVLFVSLGKEKKKSNENSVKEAEPSATTPPSKESISPVESSQGQLAASDQYFVGFAGTLEKSNPYKYEAVDFDGDGVMELVTTSTDDANGSYLNVYIWDGSKFVIWYTFTVPDYVYDLTRSYRGGDREALYALTYSAIYELRIDEGNIPVVDKYEQDIHPYELAVGSLDGDDIEDFAFLQITEDGTNEYAVSFQLSNGSSNVLQRLGSIVSNLRLADLNGDGISEMLYFGSDNQVHILKWNGQQFDEVATTTFGEGNLFYNFYTADVDHDGTHEVVTISSMGDGLEGRYWKWIPEQNDLIFTKVFDLTGISYSAMPLLGDFDFDKYNDVLILDTEYDEETWDFKSTKYFIYRDGAVYSN</sequence>
<dbReference type="InterPro" id="IPR013517">
    <property type="entry name" value="FG-GAP"/>
</dbReference>
<feature type="domain" description="Protein kinase" evidence="13">
    <location>
        <begin position="47"/>
        <end position="319"/>
    </location>
</feature>
<feature type="binding site" evidence="10">
    <location>
        <position position="76"/>
    </location>
    <ligand>
        <name>ATP</name>
        <dbReference type="ChEBI" id="CHEBI:30616"/>
    </ligand>
</feature>
<evidence type="ECO:0000259" key="13">
    <source>
        <dbReference type="PROSITE" id="PS50011"/>
    </source>
</evidence>
<dbReference type="Gene3D" id="3.30.10.20">
    <property type="match status" value="1"/>
</dbReference>
<dbReference type="SMART" id="SM00740">
    <property type="entry name" value="PASTA"/>
    <property type="match status" value="1"/>
</dbReference>